<proteinExistence type="predicted"/>
<dbReference type="InterPro" id="IPR025421">
    <property type="entry name" value="DUF4148"/>
</dbReference>
<dbReference type="Pfam" id="PF13663">
    <property type="entry name" value="DUF4148"/>
    <property type="match status" value="1"/>
</dbReference>
<feature type="signal peptide" evidence="2">
    <location>
        <begin position="1"/>
        <end position="22"/>
    </location>
</feature>
<dbReference type="EMBL" id="LXKA01000055">
    <property type="protein sequence ID" value="OAJ65154.1"/>
    <property type="molecule type" value="Genomic_DNA"/>
</dbReference>
<dbReference type="EMBL" id="LXJZ01000009">
    <property type="protein sequence ID" value="OAJ63791.1"/>
    <property type="molecule type" value="Genomic_DNA"/>
</dbReference>
<comment type="caution">
    <text evidence="4">The sequence shown here is derived from an EMBL/GenBank/DDBJ whole genome shotgun (WGS) entry which is preliminary data.</text>
</comment>
<evidence type="ECO:0000256" key="2">
    <source>
        <dbReference type="SAM" id="SignalP"/>
    </source>
</evidence>
<keyword evidence="5" id="KW-1185">Reference proteome</keyword>
<dbReference type="Proteomes" id="UP000078116">
    <property type="component" value="Unassembled WGS sequence"/>
</dbReference>
<dbReference type="RefSeq" id="WP_064264902.1">
    <property type="nucleotide sequence ID" value="NZ_LXJZ01000009.1"/>
</dbReference>
<evidence type="ECO:0000313" key="3">
    <source>
        <dbReference type="EMBL" id="OAJ63791.1"/>
    </source>
</evidence>
<evidence type="ECO:0000256" key="1">
    <source>
        <dbReference type="SAM" id="MobiDB-lite"/>
    </source>
</evidence>
<feature type="compositionally biased region" description="Low complexity" evidence="1">
    <location>
        <begin position="80"/>
        <end position="92"/>
    </location>
</feature>
<gene>
    <name evidence="3" type="ORF">A6V36_17405</name>
    <name evidence="4" type="ORF">A6V37_15840</name>
</gene>
<feature type="region of interest" description="Disordered" evidence="1">
    <location>
        <begin position="77"/>
        <end position="103"/>
    </location>
</feature>
<organism evidence="4 6">
    <name type="scientific">Paraburkholderia ginsengiterrae</name>
    <dbReference type="NCBI Taxonomy" id="1462993"/>
    <lineage>
        <taxon>Bacteria</taxon>
        <taxon>Pseudomonadati</taxon>
        <taxon>Pseudomonadota</taxon>
        <taxon>Betaproteobacteria</taxon>
        <taxon>Burkholderiales</taxon>
        <taxon>Burkholderiaceae</taxon>
        <taxon>Paraburkholderia</taxon>
    </lineage>
</organism>
<reference evidence="5 6" key="1">
    <citation type="submission" date="2016-04" db="EMBL/GenBank/DDBJ databases">
        <title>Reclassification of Paraburkholderia panaciterrae (Farh et al. 2015) Dobritsa &amp; Samadpour 2016 as a later homotypic synonym of Paraburkholderia ginsengiterrae (Farh et al. 2015) Dobritsa &amp; Samadpour 2016.</title>
        <authorList>
            <person name="Dobritsa A.P."/>
            <person name="Kutumbaka K."/>
            <person name="Samadpour M."/>
        </authorList>
    </citation>
    <scope>NUCLEOTIDE SEQUENCE [LARGE SCALE GENOMIC DNA]</scope>
    <source>
        <strain evidence="4 6">DCY85</strain>
        <strain evidence="3 5">DCY85-1</strain>
    </source>
</reference>
<evidence type="ECO:0000313" key="5">
    <source>
        <dbReference type="Proteomes" id="UP000077961"/>
    </source>
</evidence>
<dbReference type="Proteomes" id="UP000077961">
    <property type="component" value="Unassembled WGS sequence"/>
</dbReference>
<sequence>MKAFTCLLIAAGALASPVISFAQSNAPLTRAEVRADLIRVEQAGYRPSSADDETYPADIQAAEAKIAAQGNQQMANDAVGGTAMSGTSSSGSHLHLPKPTPSSCVGPVSYCNIFFGS</sequence>
<evidence type="ECO:0000313" key="6">
    <source>
        <dbReference type="Proteomes" id="UP000078116"/>
    </source>
</evidence>
<dbReference type="AlphaFoldDB" id="A0A1A9NG91"/>
<keyword evidence="2" id="KW-0732">Signal</keyword>
<feature type="chain" id="PRO_5008393969" description="Purine nucleoside phosphorylase" evidence="2">
    <location>
        <begin position="23"/>
        <end position="117"/>
    </location>
</feature>
<accession>A0A1A9NG91</accession>
<name>A0A1A9NG91_9BURK</name>
<evidence type="ECO:0000313" key="4">
    <source>
        <dbReference type="EMBL" id="OAJ65154.1"/>
    </source>
</evidence>
<evidence type="ECO:0008006" key="7">
    <source>
        <dbReference type="Google" id="ProtNLM"/>
    </source>
</evidence>
<dbReference type="OrthoDB" id="9104200at2"/>
<protein>
    <recommendedName>
        <fullName evidence="7">Purine nucleoside phosphorylase</fullName>
    </recommendedName>
</protein>